<organism evidence="1 3">
    <name type="scientific">Noviherbaspirillum autotrophicum</name>
    <dbReference type="NCBI Taxonomy" id="709839"/>
    <lineage>
        <taxon>Bacteria</taxon>
        <taxon>Pseudomonadati</taxon>
        <taxon>Pseudomonadota</taxon>
        <taxon>Betaproteobacteria</taxon>
        <taxon>Burkholderiales</taxon>
        <taxon>Oxalobacteraceae</taxon>
        <taxon>Noviherbaspirillum</taxon>
    </lineage>
</organism>
<evidence type="ECO:0000313" key="3">
    <source>
        <dbReference type="Proteomes" id="UP000031572"/>
    </source>
</evidence>
<gene>
    <name evidence="2" type="ORF">TSA66_00330</name>
    <name evidence="1" type="ORF">TSA66_21060</name>
</gene>
<keyword evidence="3" id="KW-1185">Reference proteome</keyword>
<dbReference type="EMBL" id="JWJG01000028">
    <property type="protein sequence ID" value="KIF82752.1"/>
    <property type="molecule type" value="Genomic_DNA"/>
</dbReference>
<evidence type="ECO:0000313" key="1">
    <source>
        <dbReference type="EMBL" id="KIF82752.1"/>
    </source>
</evidence>
<reference evidence="1 3" key="1">
    <citation type="submission" date="2014-12" db="EMBL/GenBank/DDBJ databases">
        <title>Denitrispirillum autotrophicum gen. nov., sp. nov., Denitrifying, Facultatively Autotrophic Bacteria Isolated from Rice Paddy Soil.</title>
        <authorList>
            <person name="Ishii S."/>
            <person name="Ashida N."/>
            <person name="Ohno H."/>
            <person name="Otsuka S."/>
            <person name="Yokota A."/>
            <person name="Senoo K."/>
        </authorList>
    </citation>
    <scope>NUCLEOTIDE SEQUENCE [LARGE SCALE GENOMIC DNA]</scope>
    <source>
        <strain evidence="1 3">TSA66</strain>
    </source>
</reference>
<dbReference type="Proteomes" id="UP000031572">
    <property type="component" value="Unassembled WGS sequence"/>
</dbReference>
<dbReference type="EMBL" id="JWJG01000002">
    <property type="protein sequence ID" value="KIF84202.1"/>
    <property type="molecule type" value="Genomic_DNA"/>
</dbReference>
<accession>A0A0C1YQ48</accession>
<sequence>MLQKYELANLVPLLETIRRSDRYSGMDGVNVLTNAAFGNDYNKGEVVRELHRANVAGSKNDRYFAPDFSHSKQGFSFGLNPYTDWSLAQLEGRPTHYYLFLGLDWYSISGLGNTNRWFEYLRNPFDGPYDKENPYDKYWHNLWAWIMRRFRVSASGVMAWDTPIAEADAAKFVRTDGGAFIFHNRIPYLRPAGEESAGSDWYEMEWKKDSVRRDATEDLRLLRKLAEDKIIAFCTCTDSVKALRAAGYLQDQIISWRAHPSRVFHPSVFSKKDLWFKGRNHFKVDA</sequence>
<comment type="caution">
    <text evidence="1">The sequence shown here is derived from an EMBL/GenBank/DDBJ whole genome shotgun (WGS) entry which is preliminary data.</text>
</comment>
<name>A0A0C1YQ48_9BURK</name>
<dbReference type="RefSeq" id="WP_040038501.1">
    <property type="nucleotide sequence ID" value="NZ_JWJG01000002.1"/>
</dbReference>
<protein>
    <submittedName>
        <fullName evidence="1">Uncharacterized protein</fullName>
    </submittedName>
</protein>
<proteinExistence type="predicted"/>
<dbReference type="AlphaFoldDB" id="A0A0C1YQ48"/>
<evidence type="ECO:0000313" key="2">
    <source>
        <dbReference type="EMBL" id="KIF84202.1"/>
    </source>
</evidence>